<evidence type="ECO:0000256" key="10">
    <source>
        <dbReference type="ARBA" id="ARBA00022989"/>
    </source>
</evidence>
<comment type="subunit">
    <text evidence="4">The complex is composed of two ATP-binding proteins (MlaF), two transmembrane proteins (MlaE), two cytoplasmic solute-binding proteins (MlaB) and six periplasmic solute-binding proteins (MlaD).</text>
</comment>
<evidence type="ECO:0000256" key="6">
    <source>
        <dbReference type="ARBA" id="ARBA00022448"/>
    </source>
</evidence>
<dbReference type="NCBIfam" id="TIGR00056">
    <property type="entry name" value="MlaE family lipid ABC transporter permease subunit"/>
    <property type="match status" value="1"/>
</dbReference>
<dbReference type="RefSeq" id="WP_380022470.1">
    <property type="nucleotide sequence ID" value="NZ_JBHSHD010000015.1"/>
</dbReference>
<name>A0ABV9QYK0_9GAMM</name>
<evidence type="ECO:0000256" key="7">
    <source>
        <dbReference type="ARBA" id="ARBA00022475"/>
    </source>
</evidence>
<dbReference type="PANTHER" id="PTHR30188:SF4">
    <property type="entry name" value="PROTEIN TRIGALACTOSYLDIACYLGLYCEROL 1, CHLOROPLASTIC"/>
    <property type="match status" value="1"/>
</dbReference>
<keyword evidence="7" id="KW-1003">Cell membrane</keyword>
<dbReference type="InterPro" id="IPR030802">
    <property type="entry name" value="Permease_MalE"/>
</dbReference>
<evidence type="ECO:0000256" key="1">
    <source>
        <dbReference type="ARBA" id="ARBA00002460"/>
    </source>
</evidence>
<evidence type="ECO:0000256" key="9">
    <source>
        <dbReference type="ARBA" id="ARBA00022692"/>
    </source>
</evidence>
<sequence>MSADRPRPSRIADALAQIGACTLFLFQLLGAIPKSLRYFRETIRQIWFVGAMSLVIIITCGLFVGMVLGLQLYYVLSIFGGTAALGTVVSLALYRELGPVVTALLFAGRAGTSITAEIGLMRATDQLSAMEMMAVDPLAYVATPRFLAGIVAMPLLACVFNALGIFGAHLVGVTWLGLDNGTFWSNMTSSVDVWKDVINGVWKSTAFGAVVALIAVFQGYTTPPTSEGVAYATTRTVVFSSIVVLALDFVMTAFLT</sequence>
<dbReference type="PANTHER" id="PTHR30188">
    <property type="entry name" value="ABC TRANSPORTER PERMEASE PROTEIN-RELATED"/>
    <property type="match status" value="1"/>
</dbReference>
<dbReference type="InterPro" id="IPR053408">
    <property type="entry name" value="MlaE_Permease"/>
</dbReference>
<keyword evidence="14" id="KW-1185">Reference proteome</keyword>
<keyword evidence="10 12" id="KW-1133">Transmembrane helix</keyword>
<feature type="transmembrane region" description="Helical" evidence="12">
    <location>
        <begin position="46"/>
        <end position="65"/>
    </location>
</feature>
<proteinExistence type="inferred from homology"/>
<comment type="subcellular location">
    <subcellularLocation>
        <location evidence="2 12">Cell inner membrane</location>
        <topology evidence="2 12">Multi-pass membrane protein</topology>
    </subcellularLocation>
</comment>
<comment type="similarity">
    <text evidence="3 12">Belongs to the MlaE permease family.</text>
</comment>
<dbReference type="Proteomes" id="UP001595886">
    <property type="component" value="Unassembled WGS sequence"/>
</dbReference>
<evidence type="ECO:0000256" key="5">
    <source>
        <dbReference type="ARBA" id="ARBA00020857"/>
    </source>
</evidence>
<evidence type="ECO:0000256" key="8">
    <source>
        <dbReference type="ARBA" id="ARBA00022519"/>
    </source>
</evidence>
<gene>
    <name evidence="13" type="primary">mlaE</name>
    <name evidence="13" type="ORF">ACFO6Q_17830</name>
</gene>
<comment type="caution">
    <text evidence="13">The sequence shown here is derived from an EMBL/GenBank/DDBJ whole genome shotgun (WGS) entry which is preliminary data.</text>
</comment>
<accession>A0ABV9QYK0</accession>
<evidence type="ECO:0000313" key="13">
    <source>
        <dbReference type="EMBL" id="MFC4822191.1"/>
    </source>
</evidence>
<dbReference type="Pfam" id="PF02405">
    <property type="entry name" value="MlaE"/>
    <property type="match status" value="1"/>
</dbReference>
<evidence type="ECO:0000256" key="11">
    <source>
        <dbReference type="ARBA" id="ARBA00023136"/>
    </source>
</evidence>
<keyword evidence="9 12" id="KW-0812">Transmembrane</keyword>
<protein>
    <recommendedName>
        <fullName evidence="5">Intermembrane phospholipid transport system permease protein MlaE</fullName>
    </recommendedName>
</protein>
<keyword evidence="8 12" id="KW-0997">Cell inner membrane</keyword>
<comment type="function">
    <text evidence="1">Part of the ABC transporter complex MlaFEDB, which is involved in a phospholipid transport pathway that maintains lipid asymmetry in the outer membrane by retrograde trafficking of phospholipids from the outer membrane to the inner membrane. Probably responsible for the translocation of the substrate across the membrane.</text>
</comment>
<organism evidence="13 14">
    <name type="scientific">Dokdonella ginsengisoli</name>
    <dbReference type="NCBI Taxonomy" id="363846"/>
    <lineage>
        <taxon>Bacteria</taxon>
        <taxon>Pseudomonadati</taxon>
        <taxon>Pseudomonadota</taxon>
        <taxon>Gammaproteobacteria</taxon>
        <taxon>Lysobacterales</taxon>
        <taxon>Rhodanobacteraceae</taxon>
        <taxon>Dokdonella</taxon>
    </lineage>
</organism>
<feature type="transmembrane region" description="Helical" evidence="12">
    <location>
        <begin position="237"/>
        <end position="255"/>
    </location>
</feature>
<keyword evidence="11 12" id="KW-0472">Membrane</keyword>
<evidence type="ECO:0000256" key="4">
    <source>
        <dbReference type="ARBA" id="ARBA00011380"/>
    </source>
</evidence>
<evidence type="ECO:0000256" key="12">
    <source>
        <dbReference type="RuleBase" id="RU362044"/>
    </source>
</evidence>
<feature type="transmembrane region" description="Helical" evidence="12">
    <location>
        <begin position="146"/>
        <end position="176"/>
    </location>
</feature>
<evidence type="ECO:0000256" key="2">
    <source>
        <dbReference type="ARBA" id="ARBA00004429"/>
    </source>
</evidence>
<dbReference type="NCBIfam" id="NF033619">
    <property type="entry name" value="perm_MlaE_1"/>
    <property type="match status" value="1"/>
</dbReference>
<feature type="transmembrane region" description="Helical" evidence="12">
    <location>
        <begin position="72"/>
        <end position="94"/>
    </location>
</feature>
<evidence type="ECO:0000256" key="3">
    <source>
        <dbReference type="ARBA" id="ARBA00007556"/>
    </source>
</evidence>
<evidence type="ECO:0000313" key="14">
    <source>
        <dbReference type="Proteomes" id="UP001595886"/>
    </source>
</evidence>
<dbReference type="InterPro" id="IPR003453">
    <property type="entry name" value="ABC_MlaE_roteobac"/>
</dbReference>
<reference evidence="14" key="1">
    <citation type="journal article" date="2019" name="Int. J. Syst. Evol. Microbiol.">
        <title>The Global Catalogue of Microorganisms (GCM) 10K type strain sequencing project: providing services to taxonomists for standard genome sequencing and annotation.</title>
        <authorList>
            <consortium name="The Broad Institute Genomics Platform"/>
            <consortium name="The Broad Institute Genome Sequencing Center for Infectious Disease"/>
            <person name="Wu L."/>
            <person name="Ma J."/>
        </authorList>
    </citation>
    <scope>NUCLEOTIDE SEQUENCE [LARGE SCALE GENOMIC DNA]</scope>
    <source>
        <strain evidence="14">CCUG 30340</strain>
    </source>
</reference>
<keyword evidence="6" id="KW-0813">Transport</keyword>
<feature type="transmembrane region" description="Helical" evidence="12">
    <location>
        <begin position="197"/>
        <end position="217"/>
    </location>
</feature>
<dbReference type="EMBL" id="JBHSHD010000015">
    <property type="protein sequence ID" value="MFC4822191.1"/>
    <property type="molecule type" value="Genomic_DNA"/>
</dbReference>